<proteinExistence type="predicted"/>
<accession>A0A8H7PKW8</accession>
<evidence type="ECO:0000256" key="1">
    <source>
        <dbReference type="SAM" id="MobiDB-lite"/>
    </source>
</evidence>
<evidence type="ECO:0000313" key="2">
    <source>
        <dbReference type="EMBL" id="KAG2175615.1"/>
    </source>
</evidence>
<dbReference type="EMBL" id="JAEPQZ010000011">
    <property type="protein sequence ID" value="KAG2175615.1"/>
    <property type="molecule type" value="Genomic_DNA"/>
</dbReference>
<organism evidence="2 3">
    <name type="scientific">Mortierella isabellina</name>
    <name type="common">Filamentous fungus</name>
    <name type="synonym">Umbelopsis isabellina</name>
    <dbReference type="NCBI Taxonomy" id="91625"/>
    <lineage>
        <taxon>Eukaryota</taxon>
        <taxon>Fungi</taxon>
        <taxon>Fungi incertae sedis</taxon>
        <taxon>Mucoromycota</taxon>
        <taxon>Mucoromycotina</taxon>
        <taxon>Umbelopsidomycetes</taxon>
        <taxon>Umbelopsidales</taxon>
        <taxon>Umbelopsidaceae</taxon>
        <taxon>Umbelopsis</taxon>
    </lineage>
</organism>
<protein>
    <submittedName>
        <fullName evidence="2">Uncharacterized protein</fullName>
    </submittedName>
</protein>
<keyword evidence="3" id="KW-1185">Reference proteome</keyword>
<feature type="region of interest" description="Disordered" evidence="1">
    <location>
        <begin position="152"/>
        <end position="175"/>
    </location>
</feature>
<gene>
    <name evidence="2" type="ORF">INT43_001262</name>
</gene>
<comment type="caution">
    <text evidence="2">The sequence shown here is derived from an EMBL/GenBank/DDBJ whole genome shotgun (WGS) entry which is preliminary data.</text>
</comment>
<feature type="region of interest" description="Disordered" evidence="1">
    <location>
        <begin position="17"/>
        <end position="40"/>
    </location>
</feature>
<dbReference type="AlphaFoldDB" id="A0A8H7PKW8"/>
<evidence type="ECO:0000313" key="3">
    <source>
        <dbReference type="Proteomes" id="UP000654370"/>
    </source>
</evidence>
<reference evidence="2" key="1">
    <citation type="submission" date="2020-12" db="EMBL/GenBank/DDBJ databases">
        <title>Metabolic potential, ecology and presence of endohyphal bacteria is reflected in genomic diversity of Mucoromycotina.</title>
        <authorList>
            <person name="Muszewska A."/>
            <person name="Okrasinska A."/>
            <person name="Steczkiewicz K."/>
            <person name="Drgas O."/>
            <person name="Orlowska M."/>
            <person name="Perlinska-Lenart U."/>
            <person name="Aleksandrzak-Piekarczyk T."/>
            <person name="Szatraj K."/>
            <person name="Zielenkiewicz U."/>
            <person name="Pilsyk S."/>
            <person name="Malc E."/>
            <person name="Mieczkowski P."/>
            <person name="Kruszewska J.S."/>
            <person name="Biernat P."/>
            <person name="Pawlowska J."/>
        </authorList>
    </citation>
    <scope>NUCLEOTIDE SEQUENCE</scope>
    <source>
        <strain evidence="2">WA0000067209</strain>
    </source>
</reference>
<dbReference type="Proteomes" id="UP000654370">
    <property type="component" value="Unassembled WGS sequence"/>
</dbReference>
<feature type="compositionally biased region" description="Polar residues" evidence="1">
    <location>
        <begin position="23"/>
        <end position="36"/>
    </location>
</feature>
<name>A0A8H7PKW8_MORIS</name>
<sequence>MAEQAQFSCAKRVAGVKPWQKSGDPNRNCSPGSVTSGPKGIQPACHKRQCNNLSWQPWSPEHYFIMNRDEVSYSACIAFQDRRFILDFSHDIFSYVELPLCINASHNMFLVVLPLLVCQRADFPTSDRKKPPKEKAGYDTIVMGSRFETGISSSGSENYGQFTSAPTTNGNRKRFSQAQKITKRAGVF</sequence>